<keyword evidence="15" id="KW-1185">Reference proteome</keyword>
<evidence type="ECO:0000256" key="6">
    <source>
        <dbReference type="ARBA" id="ARBA00023163"/>
    </source>
</evidence>
<dbReference type="Gene3D" id="3.40.50.720">
    <property type="entry name" value="NAD(P)-binding Rossmann-like Domain"/>
    <property type="match status" value="1"/>
</dbReference>
<evidence type="ECO:0000256" key="1">
    <source>
        <dbReference type="ARBA" id="ARBA00004123"/>
    </source>
</evidence>
<feature type="region of interest" description="Disordered" evidence="11">
    <location>
        <begin position="488"/>
        <end position="548"/>
    </location>
</feature>
<accession>A0ABR1D325</accession>
<dbReference type="InterPro" id="IPR011128">
    <property type="entry name" value="G3P_DH_NAD-dep_N"/>
</dbReference>
<dbReference type="PANTHER" id="PTHR11728:SF8">
    <property type="entry name" value="GLYCEROL-3-PHOSPHATE DEHYDROGENASE [NAD(+)]-RELATED"/>
    <property type="match status" value="1"/>
</dbReference>
<gene>
    <name evidence="14" type="primary">Necator_chrIII.g12345</name>
    <name evidence="14" type="ORF">RB195_011579</name>
</gene>
<dbReference type="InterPro" id="IPR009072">
    <property type="entry name" value="Histone-fold"/>
</dbReference>
<dbReference type="Proteomes" id="UP001303046">
    <property type="component" value="Unassembled WGS sequence"/>
</dbReference>
<dbReference type="EMBL" id="JAVFWL010000003">
    <property type="protein sequence ID" value="KAK6744949.1"/>
    <property type="molecule type" value="Genomic_DNA"/>
</dbReference>
<dbReference type="InterPro" id="IPR006168">
    <property type="entry name" value="G3P_DH_NAD-dep"/>
</dbReference>
<dbReference type="CDD" id="cd22926">
    <property type="entry name" value="HFD_SPT3"/>
    <property type="match status" value="1"/>
</dbReference>
<evidence type="ECO:0000256" key="5">
    <source>
        <dbReference type="ARBA" id="ARBA00023027"/>
    </source>
</evidence>
<dbReference type="SUPFAM" id="SSF51735">
    <property type="entry name" value="NAD(P)-binding Rossmann-fold domains"/>
    <property type="match status" value="1"/>
</dbReference>
<keyword evidence="7" id="KW-0539">Nucleus</keyword>
<dbReference type="PANTHER" id="PTHR11728">
    <property type="entry name" value="GLYCEROL-3-PHOSPHATE DEHYDROGENASE"/>
    <property type="match status" value="1"/>
</dbReference>
<keyword evidence="3 9" id="KW-0560">Oxidoreductase</keyword>
<dbReference type="InterPro" id="IPR006109">
    <property type="entry name" value="G3P_DH_NAD-dep_C"/>
</dbReference>
<dbReference type="Gene3D" id="1.10.1040.10">
    <property type="entry name" value="N-(1-d-carboxylethyl)-l-norvaline Dehydrogenase, domain 2"/>
    <property type="match status" value="1"/>
</dbReference>
<dbReference type="EC" id="1.1.1.8" evidence="10"/>
<keyword evidence="6" id="KW-0804">Transcription</keyword>
<evidence type="ECO:0000256" key="9">
    <source>
        <dbReference type="RuleBase" id="RU000437"/>
    </source>
</evidence>
<evidence type="ECO:0000256" key="8">
    <source>
        <dbReference type="ARBA" id="ARBA00048683"/>
    </source>
</evidence>
<evidence type="ECO:0000259" key="12">
    <source>
        <dbReference type="Pfam" id="PF01210"/>
    </source>
</evidence>
<dbReference type="SUPFAM" id="SSF47113">
    <property type="entry name" value="Histone-fold"/>
    <property type="match status" value="1"/>
</dbReference>
<evidence type="ECO:0000313" key="15">
    <source>
        <dbReference type="Proteomes" id="UP001303046"/>
    </source>
</evidence>
<dbReference type="NCBIfam" id="TIGR03376">
    <property type="entry name" value="glycerol3P_DH"/>
    <property type="match status" value="1"/>
</dbReference>
<feature type="domain" description="Glycerol-3-phosphate dehydrogenase NAD-dependent N-terminal" evidence="12">
    <location>
        <begin position="28"/>
        <end position="211"/>
    </location>
</feature>
<evidence type="ECO:0000259" key="13">
    <source>
        <dbReference type="Pfam" id="PF07479"/>
    </source>
</evidence>
<evidence type="ECO:0000256" key="11">
    <source>
        <dbReference type="SAM" id="MobiDB-lite"/>
    </source>
</evidence>
<dbReference type="PROSITE" id="PS00957">
    <property type="entry name" value="NAD_G3PDH"/>
    <property type="match status" value="1"/>
</dbReference>
<evidence type="ECO:0000256" key="4">
    <source>
        <dbReference type="ARBA" id="ARBA00023015"/>
    </source>
</evidence>
<keyword evidence="4" id="KW-0805">Transcription regulation</keyword>
<dbReference type="PRINTS" id="PR00077">
    <property type="entry name" value="GPDHDRGNASE"/>
</dbReference>
<comment type="similarity">
    <text evidence="2 9">Belongs to the NAD-dependent glycerol-3-phosphate dehydrogenase family.</text>
</comment>
<organism evidence="14 15">
    <name type="scientific">Necator americanus</name>
    <name type="common">Human hookworm</name>
    <dbReference type="NCBI Taxonomy" id="51031"/>
    <lineage>
        <taxon>Eukaryota</taxon>
        <taxon>Metazoa</taxon>
        <taxon>Ecdysozoa</taxon>
        <taxon>Nematoda</taxon>
        <taxon>Chromadorea</taxon>
        <taxon>Rhabditida</taxon>
        <taxon>Rhabditina</taxon>
        <taxon>Rhabditomorpha</taxon>
        <taxon>Strongyloidea</taxon>
        <taxon>Ancylostomatidae</taxon>
        <taxon>Bunostominae</taxon>
        <taxon>Necator</taxon>
    </lineage>
</organism>
<evidence type="ECO:0000313" key="14">
    <source>
        <dbReference type="EMBL" id="KAK6744949.1"/>
    </source>
</evidence>
<evidence type="ECO:0000256" key="7">
    <source>
        <dbReference type="ARBA" id="ARBA00023242"/>
    </source>
</evidence>
<evidence type="ECO:0000256" key="3">
    <source>
        <dbReference type="ARBA" id="ARBA00023002"/>
    </source>
</evidence>
<protein>
    <recommendedName>
        <fullName evidence="10">Glycerol-3-phosphate dehydrogenase [NAD(+)]</fullName>
        <ecNumber evidence="10">1.1.1.8</ecNumber>
    </recommendedName>
</protein>
<feature type="compositionally biased region" description="Basic and acidic residues" evidence="11">
    <location>
        <begin position="526"/>
        <end position="543"/>
    </location>
</feature>
<reference evidence="14 15" key="1">
    <citation type="submission" date="2023-08" db="EMBL/GenBank/DDBJ databases">
        <title>A Necator americanus chromosomal reference genome.</title>
        <authorList>
            <person name="Ilik V."/>
            <person name="Petrzelkova K.J."/>
            <person name="Pardy F."/>
            <person name="Fuh T."/>
            <person name="Niatou-Singa F.S."/>
            <person name="Gouil Q."/>
            <person name="Baker L."/>
            <person name="Ritchie M.E."/>
            <person name="Jex A.R."/>
            <person name="Gazzola D."/>
            <person name="Li H."/>
            <person name="Toshio Fujiwara R."/>
            <person name="Zhan B."/>
            <person name="Aroian R.V."/>
            <person name="Pafco B."/>
            <person name="Schwarz E.M."/>
        </authorList>
    </citation>
    <scope>NUCLEOTIDE SEQUENCE [LARGE SCALE GENOMIC DNA]</scope>
    <source>
        <strain evidence="14 15">Aroian</strain>
        <tissue evidence="14">Whole animal</tissue>
    </source>
</reference>
<keyword evidence="5 9" id="KW-0520">NAD</keyword>
<comment type="catalytic activity">
    <reaction evidence="8 10">
        <text>sn-glycerol 3-phosphate + NAD(+) = dihydroxyacetone phosphate + NADH + H(+)</text>
        <dbReference type="Rhea" id="RHEA:11092"/>
        <dbReference type="ChEBI" id="CHEBI:15378"/>
        <dbReference type="ChEBI" id="CHEBI:57540"/>
        <dbReference type="ChEBI" id="CHEBI:57597"/>
        <dbReference type="ChEBI" id="CHEBI:57642"/>
        <dbReference type="ChEBI" id="CHEBI:57945"/>
        <dbReference type="EC" id="1.1.1.8"/>
    </reaction>
</comment>
<comment type="subcellular location">
    <subcellularLocation>
        <location evidence="1">Nucleus</location>
    </subcellularLocation>
</comment>
<dbReference type="Pfam" id="PF02269">
    <property type="entry name" value="TFIID-18kDa"/>
    <property type="match status" value="1"/>
</dbReference>
<dbReference type="InterPro" id="IPR013328">
    <property type="entry name" value="6PGD_dom2"/>
</dbReference>
<name>A0ABR1D325_NECAM</name>
<dbReference type="Pfam" id="PF01210">
    <property type="entry name" value="NAD_Gly3P_dh_N"/>
    <property type="match status" value="1"/>
</dbReference>
<dbReference type="Pfam" id="PF07479">
    <property type="entry name" value="NAD_Gly3P_dh_C"/>
    <property type="match status" value="1"/>
</dbReference>
<sequence>MGIENVPGASSVLRLFKSSASATMGPRKVTIVGSGNWGSAIARIVGNTTKNYPDEFDPIVRMWVFEEMVGDEKLSDIINTRHENVKYLPGKLIPENVVAVPDLIESCEESNVLIFVIPHQFVRNVCNQLRGKIAGDVQAVSLIKGIAAIPDPQEEGLSAPNAEKSGGVRLVSDDIRDILNIDVSVLMGANLAHEVANDDFCEATIGCKKKAENGIMLKRLFNRDNFRVNVVEDSHTVELCGALKNVVACAAGFTDGLGYGDNTKAAVIRLGLMEITKFVEHYYPGSNLETFFESCGIADLITTCYGGRNRKVCEAFVKSGKSLEEVEKELLHGQSAQGPLTAEEVYFMTEKSGLSNRFPLFTAVHRICKGEMKPHEMEKPLKREHEMAVNSTSDIMSISTYYREIVSQMMFAFGDLEDPIPACIDLVLDVVKFQMVKVLEDAWQNVIANKRKTIMLEDVLTQFKHHKFTMKRLLQFASAAESVNELKRAAPRTGKLDEDCEEEGDLDEDEIPTTSVPDTNINRMKSISEDKARQATFREDSRQKSKKKSDGSNLLRWLRAPQCEPVVSFVLAFIGREVVAEMVESAVSIRNLEEPNLFLSDDRHGNVVEPNERVPLQIRHYNEVLRRCIGWRRRKDFLFGYYEEPESEAGNPKFC</sequence>
<feature type="domain" description="Glycerol-3-phosphate dehydrogenase NAD-dependent C-terminal" evidence="13">
    <location>
        <begin position="233"/>
        <end position="377"/>
    </location>
</feature>
<feature type="compositionally biased region" description="Acidic residues" evidence="11">
    <location>
        <begin position="498"/>
        <end position="511"/>
    </location>
</feature>
<proteinExistence type="inferred from homology"/>
<evidence type="ECO:0000256" key="2">
    <source>
        <dbReference type="ARBA" id="ARBA00011009"/>
    </source>
</evidence>
<dbReference type="InterPro" id="IPR017751">
    <property type="entry name" value="G3P_DH_NAD-dep_euk"/>
</dbReference>
<dbReference type="InterPro" id="IPR003195">
    <property type="entry name" value="TFIID_TAF13"/>
</dbReference>
<dbReference type="SUPFAM" id="SSF48179">
    <property type="entry name" value="6-phosphogluconate dehydrogenase C-terminal domain-like"/>
    <property type="match status" value="1"/>
</dbReference>
<dbReference type="InterPro" id="IPR008927">
    <property type="entry name" value="6-PGluconate_DH-like_C_sf"/>
</dbReference>
<evidence type="ECO:0000256" key="10">
    <source>
        <dbReference type="RuleBase" id="RU361243"/>
    </source>
</evidence>
<dbReference type="InterPro" id="IPR036291">
    <property type="entry name" value="NAD(P)-bd_dom_sf"/>
</dbReference>
<comment type="caution">
    <text evidence="14">The sequence shown here is derived from an EMBL/GenBank/DDBJ whole genome shotgun (WGS) entry which is preliminary data.</text>
</comment>
<feature type="compositionally biased region" description="Polar residues" evidence="11">
    <location>
        <begin position="512"/>
        <end position="525"/>
    </location>
</feature>